<feature type="compositionally biased region" description="Basic and acidic residues" evidence="1">
    <location>
        <begin position="274"/>
        <end position="289"/>
    </location>
</feature>
<name>A0AAV3XSP3_9GAST</name>
<feature type="compositionally biased region" description="Basic and acidic residues" evidence="1">
    <location>
        <begin position="167"/>
        <end position="177"/>
    </location>
</feature>
<evidence type="ECO:0000313" key="4">
    <source>
        <dbReference type="Proteomes" id="UP000735302"/>
    </source>
</evidence>
<evidence type="ECO:0000256" key="1">
    <source>
        <dbReference type="SAM" id="MobiDB-lite"/>
    </source>
</evidence>
<dbReference type="PANTHER" id="PTHR21656">
    <property type="entry name" value="MALE-SPECIFIC LETHAL-1 PROTEIN"/>
    <property type="match status" value="1"/>
</dbReference>
<proteinExistence type="predicted"/>
<dbReference type="GO" id="GO:0003682">
    <property type="term" value="F:chromatin binding"/>
    <property type="evidence" value="ECO:0007669"/>
    <property type="project" value="TreeGrafter"/>
</dbReference>
<dbReference type="AlphaFoldDB" id="A0AAV3XSP3"/>
<feature type="region of interest" description="Disordered" evidence="1">
    <location>
        <begin position="452"/>
        <end position="473"/>
    </location>
</feature>
<feature type="compositionally biased region" description="Basic residues" evidence="1">
    <location>
        <begin position="461"/>
        <end position="473"/>
    </location>
</feature>
<protein>
    <submittedName>
        <fullName evidence="3">Male-specific lethal 1</fullName>
    </submittedName>
</protein>
<organism evidence="3 4">
    <name type="scientific">Plakobranchus ocellatus</name>
    <dbReference type="NCBI Taxonomy" id="259542"/>
    <lineage>
        <taxon>Eukaryota</taxon>
        <taxon>Metazoa</taxon>
        <taxon>Spiralia</taxon>
        <taxon>Lophotrochozoa</taxon>
        <taxon>Mollusca</taxon>
        <taxon>Gastropoda</taxon>
        <taxon>Heterobranchia</taxon>
        <taxon>Euthyneura</taxon>
        <taxon>Panpulmonata</taxon>
        <taxon>Sacoglossa</taxon>
        <taxon>Placobranchoidea</taxon>
        <taxon>Plakobranchidae</taxon>
        <taxon>Plakobranchus</taxon>
    </lineage>
</organism>
<sequence>MNRSNMKSNLSFQPEGRLIPRRKVATKSHLLNGVGDFDMELSLAIQESLKYAQQKEQERVGTPDTCRDDVQKNQGSEELNGTSVMKGRADQMRTNCHVNRPTKNSVKAAGSEEVGRLKDLLLSQLELIQCQQEELKKKDKEIKSLQSAKDTLQCRLERMERRLSIMKQREESHERSRTVQHASKSTPLPPALNRSITEVSKIEFKKKRRRGQSSQFSQKKRHRSSFCGRPSGAIVQANGLKEVSDSDNEENDDTSEDSDSGDREEAESGSESDDSGKHGEANEMEHRNESPSVQNAKEIDYPIMQTDILYHLYYPKHACPASPDAKRLQEQIQVETPSWRLKPLTNMYQLEGTENITDEAYYKRHLKFEQEEKRRKRWDLQRIRELRMFEKLERQKEEELRASQDEADMETFLPSILDLKQIEITESVPVMAFGQPIPYICPAEFEIPWEMSSSAPSASTSRHKVSSSFTKKH</sequence>
<dbReference type="Pfam" id="PF15275">
    <property type="entry name" value="PEHE"/>
    <property type="match status" value="1"/>
</dbReference>
<evidence type="ECO:0000259" key="2">
    <source>
        <dbReference type="PROSITE" id="PS52052"/>
    </source>
</evidence>
<comment type="caution">
    <text evidence="3">The sequence shown here is derived from an EMBL/GenBank/DDBJ whole genome shotgun (WGS) entry which is preliminary data.</text>
</comment>
<feature type="domain" description="PEHE" evidence="2">
    <location>
        <begin position="333"/>
        <end position="449"/>
    </location>
</feature>
<dbReference type="Gene3D" id="1.20.5.170">
    <property type="match status" value="1"/>
</dbReference>
<dbReference type="Proteomes" id="UP000735302">
    <property type="component" value="Unassembled WGS sequence"/>
</dbReference>
<dbReference type="PROSITE" id="PS52052">
    <property type="entry name" value="PEHE"/>
    <property type="match status" value="1"/>
</dbReference>
<reference evidence="3 4" key="1">
    <citation type="journal article" date="2021" name="Elife">
        <title>Chloroplast acquisition without the gene transfer in kleptoplastic sea slugs, Plakobranchus ocellatus.</title>
        <authorList>
            <person name="Maeda T."/>
            <person name="Takahashi S."/>
            <person name="Yoshida T."/>
            <person name="Shimamura S."/>
            <person name="Takaki Y."/>
            <person name="Nagai Y."/>
            <person name="Toyoda A."/>
            <person name="Suzuki Y."/>
            <person name="Arimoto A."/>
            <person name="Ishii H."/>
            <person name="Satoh N."/>
            <person name="Nishiyama T."/>
            <person name="Hasebe M."/>
            <person name="Maruyama T."/>
            <person name="Minagawa J."/>
            <person name="Obokata J."/>
            <person name="Shigenobu S."/>
        </authorList>
    </citation>
    <scope>NUCLEOTIDE SEQUENCE [LARGE SCALE GENOMIC DNA]</scope>
</reference>
<evidence type="ECO:0000313" key="3">
    <source>
        <dbReference type="EMBL" id="GFN73741.1"/>
    </source>
</evidence>
<dbReference type="GO" id="GO:0072487">
    <property type="term" value="C:MSL complex"/>
    <property type="evidence" value="ECO:0007669"/>
    <property type="project" value="InterPro"/>
</dbReference>
<dbReference type="PANTHER" id="PTHR21656:SF2">
    <property type="entry name" value="MALE-SPECIFIC LETHAL 1 HOMOLOG"/>
    <property type="match status" value="1"/>
</dbReference>
<feature type="region of interest" description="Disordered" evidence="1">
    <location>
        <begin position="69"/>
        <end position="90"/>
    </location>
</feature>
<accession>A0AAV3XSP3</accession>
<keyword evidence="4" id="KW-1185">Reference proteome</keyword>
<dbReference type="Gene3D" id="6.10.250.2000">
    <property type="match status" value="1"/>
</dbReference>
<dbReference type="EMBL" id="BLXT01000029">
    <property type="protein sequence ID" value="GFN73741.1"/>
    <property type="molecule type" value="Genomic_DNA"/>
</dbReference>
<feature type="compositionally biased region" description="Polar residues" evidence="1">
    <location>
        <begin position="72"/>
        <end position="83"/>
    </location>
</feature>
<feature type="compositionally biased region" description="Acidic residues" evidence="1">
    <location>
        <begin position="245"/>
        <end position="273"/>
    </location>
</feature>
<gene>
    <name evidence="3" type="ORF">PoB_000024700</name>
</gene>
<dbReference type="InterPro" id="IPR029332">
    <property type="entry name" value="PEHE_dom"/>
</dbReference>
<feature type="region of interest" description="Disordered" evidence="1">
    <location>
        <begin position="167"/>
        <end position="297"/>
    </location>
</feature>
<dbReference type="InterPro" id="IPR026711">
    <property type="entry name" value="Msl-1"/>
</dbReference>
<dbReference type="SMART" id="SM01300">
    <property type="entry name" value="PEHE"/>
    <property type="match status" value="1"/>
</dbReference>